<dbReference type="Proteomes" id="UP000236919">
    <property type="component" value="Unassembled WGS sequence"/>
</dbReference>
<accession>A0A2S4M5W9</accession>
<comment type="caution">
    <text evidence="1">The sequence shown here is derived from an EMBL/GenBank/DDBJ whole genome shotgun (WGS) entry which is preliminary data.</text>
</comment>
<organism evidence="1 2">
    <name type="scientific">Bosea psychrotolerans</name>
    <dbReference type="NCBI Taxonomy" id="1871628"/>
    <lineage>
        <taxon>Bacteria</taxon>
        <taxon>Pseudomonadati</taxon>
        <taxon>Pseudomonadota</taxon>
        <taxon>Alphaproteobacteria</taxon>
        <taxon>Hyphomicrobiales</taxon>
        <taxon>Boseaceae</taxon>
        <taxon>Bosea</taxon>
    </lineage>
</organism>
<reference evidence="1 2" key="1">
    <citation type="submission" date="2018-01" db="EMBL/GenBank/DDBJ databases">
        <title>Genomic Encyclopedia of Type Strains, Phase III (KMG-III): the genomes of soil and plant-associated and newly described type strains.</title>
        <authorList>
            <person name="Whitman W."/>
        </authorList>
    </citation>
    <scope>NUCLEOTIDE SEQUENCE [LARGE SCALE GENOMIC DNA]</scope>
    <source>
        <strain evidence="1 2">1131</strain>
    </source>
</reference>
<dbReference type="AlphaFoldDB" id="A0A2S4M5W9"/>
<protein>
    <submittedName>
        <fullName evidence="1">Uncharacterized protein</fullName>
    </submittedName>
</protein>
<sequence length="91" mass="9707">MCEGLSDSELQRLGQLIYLEMAKQLGRDARSMIDADHDLRAVVVDGSVDLVKVAAVVAKRCCVSLPDAEIVADEAPVASPRERRSRAAGAA</sequence>
<proteinExistence type="predicted"/>
<dbReference type="EMBL" id="PQFZ01000010">
    <property type="protein sequence ID" value="POR50009.1"/>
    <property type="molecule type" value="Genomic_DNA"/>
</dbReference>
<keyword evidence="2" id="KW-1185">Reference proteome</keyword>
<name>A0A2S4M5W9_9HYPH</name>
<evidence type="ECO:0000313" key="2">
    <source>
        <dbReference type="Proteomes" id="UP000236919"/>
    </source>
</evidence>
<evidence type="ECO:0000313" key="1">
    <source>
        <dbReference type="EMBL" id="POR50009.1"/>
    </source>
</evidence>
<gene>
    <name evidence="1" type="ORF">CYD53_110127</name>
</gene>